<organism evidence="1 2">
    <name type="scientific">Penicillium egyptiacum</name>
    <dbReference type="NCBI Taxonomy" id="1303716"/>
    <lineage>
        <taxon>Eukaryota</taxon>
        <taxon>Fungi</taxon>
        <taxon>Dikarya</taxon>
        <taxon>Ascomycota</taxon>
        <taxon>Pezizomycotina</taxon>
        <taxon>Eurotiomycetes</taxon>
        <taxon>Eurotiomycetidae</taxon>
        <taxon>Eurotiales</taxon>
        <taxon>Aspergillaceae</taxon>
        <taxon>Penicillium</taxon>
    </lineage>
</organism>
<dbReference type="PANTHER" id="PTHR40628">
    <property type="entry name" value="CHROMO DOMAIN-CONTAINING PROTEIN"/>
    <property type="match status" value="1"/>
</dbReference>
<dbReference type="PANTHER" id="PTHR40628:SF1">
    <property type="entry name" value="CHROMO DOMAIN-CONTAINING PROTEIN"/>
    <property type="match status" value="1"/>
</dbReference>
<proteinExistence type="predicted"/>
<dbReference type="OrthoDB" id="4232400at2759"/>
<sequence length="250" mass="27904">MASMPGPPDRPPPPCPSWVFSNNSDTHVAKDRYWFDTDYIPFRSHFTDIAGHSAEVIGMGTVNLATMSPPTQTDPDSPSSLRLKNVLHAPATLCNIIGRPVMDDYTVICGPFSDYPGFIVKNTDGCIVAYFKPMNQGPNLYQVQLGEPPLGHEFGLSPLCANGHYMIHAFWSQHERQRFASLKASGLIQASGVDPLTPVERNWFRQKRMSEKAILVAYGLDSNRKEHQEEGRAIMRILKSQAENEPTVLY</sequence>
<reference evidence="1" key="1">
    <citation type="submission" date="2021-07" db="EMBL/GenBank/DDBJ databases">
        <authorList>
            <person name="Branca A.L. A."/>
        </authorList>
    </citation>
    <scope>NUCLEOTIDE SEQUENCE</scope>
</reference>
<name>A0A9W4KHC1_9EURO</name>
<gene>
    <name evidence="1" type="ORF">PEGY_LOCUS5603</name>
</gene>
<evidence type="ECO:0000313" key="1">
    <source>
        <dbReference type="EMBL" id="CAG8899290.1"/>
    </source>
</evidence>
<dbReference type="EMBL" id="CAJVRC010000864">
    <property type="protein sequence ID" value="CAG8899290.1"/>
    <property type="molecule type" value="Genomic_DNA"/>
</dbReference>
<dbReference type="AlphaFoldDB" id="A0A9W4KHC1"/>
<dbReference type="Proteomes" id="UP001154252">
    <property type="component" value="Unassembled WGS sequence"/>
</dbReference>
<comment type="caution">
    <text evidence="1">The sequence shown here is derived from an EMBL/GenBank/DDBJ whole genome shotgun (WGS) entry which is preliminary data.</text>
</comment>
<evidence type="ECO:0000313" key="2">
    <source>
        <dbReference type="Proteomes" id="UP001154252"/>
    </source>
</evidence>
<protein>
    <submittedName>
        <fullName evidence="1">Uncharacterized protein</fullName>
    </submittedName>
</protein>
<keyword evidence="2" id="KW-1185">Reference proteome</keyword>
<accession>A0A9W4KHC1</accession>